<dbReference type="RefSeq" id="WP_164351835.1">
    <property type="nucleotide sequence ID" value="NZ_JAABNT010000001.1"/>
</dbReference>
<evidence type="ECO:0000259" key="9">
    <source>
        <dbReference type="Pfam" id="PF11356"/>
    </source>
</evidence>
<feature type="domain" description="Type II secretion system protein GspC N-terminal" evidence="9">
    <location>
        <begin position="23"/>
        <end position="85"/>
    </location>
</feature>
<protein>
    <submittedName>
        <fullName evidence="10">Pilus assembly protein PilZ</fullName>
    </submittedName>
</protein>
<keyword evidence="6" id="KW-0653">Protein transport</keyword>
<reference evidence="10 11" key="1">
    <citation type="submission" date="2020-01" db="EMBL/GenBank/DDBJ databases">
        <title>Sulfitobacter sediminilitoris sp. nov., isolated from a tidal flat.</title>
        <authorList>
            <person name="Park S."/>
            <person name="Yoon J.-H."/>
        </authorList>
    </citation>
    <scope>NUCLEOTIDE SEQUENCE [LARGE SCALE GENOMIC DNA]</scope>
    <source>
        <strain evidence="10 11">JBTF-M27</strain>
    </source>
</reference>
<keyword evidence="5" id="KW-0812">Transmembrane</keyword>
<dbReference type="GO" id="GO:0015031">
    <property type="term" value="P:protein transport"/>
    <property type="evidence" value="ECO:0007669"/>
    <property type="project" value="UniProtKB-KW"/>
</dbReference>
<keyword evidence="7" id="KW-1133">Transmembrane helix</keyword>
<evidence type="ECO:0000256" key="2">
    <source>
        <dbReference type="ARBA" id="ARBA00022448"/>
    </source>
</evidence>
<evidence type="ECO:0000313" key="11">
    <source>
        <dbReference type="Proteomes" id="UP000468591"/>
    </source>
</evidence>
<keyword evidence="2" id="KW-0813">Transport</keyword>
<accession>A0A6P0C787</accession>
<sequence length="88" mass="8978">MSTTIIQEPTPSHVADLANETARLPALALIGIFGSAAAPTALIRERNGSIQRVTVGDAVAGQTVAAIDADRVILSNGGQTKTLSLPKS</sequence>
<dbReference type="Gene3D" id="2.30.30.830">
    <property type="match status" value="1"/>
</dbReference>
<evidence type="ECO:0000256" key="7">
    <source>
        <dbReference type="ARBA" id="ARBA00022989"/>
    </source>
</evidence>
<dbReference type="InterPro" id="IPR024961">
    <property type="entry name" value="T2SS_GspC_N"/>
</dbReference>
<evidence type="ECO:0000256" key="3">
    <source>
        <dbReference type="ARBA" id="ARBA00022475"/>
    </source>
</evidence>
<keyword evidence="3" id="KW-1003">Cell membrane</keyword>
<evidence type="ECO:0000256" key="8">
    <source>
        <dbReference type="ARBA" id="ARBA00023136"/>
    </source>
</evidence>
<comment type="subcellular location">
    <subcellularLocation>
        <location evidence="1">Cell inner membrane</location>
    </subcellularLocation>
</comment>
<evidence type="ECO:0000313" key="10">
    <source>
        <dbReference type="EMBL" id="NEK20988.1"/>
    </source>
</evidence>
<name>A0A6P0C787_9RHOB</name>
<evidence type="ECO:0000256" key="4">
    <source>
        <dbReference type="ARBA" id="ARBA00022519"/>
    </source>
</evidence>
<dbReference type="Pfam" id="PF11356">
    <property type="entry name" value="T2SSC"/>
    <property type="match status" value="1"/>
</dbReference>
<keyword evidence="8" id="KW-0472">Membrane</keyword>
<dbReference type="Proteomes" id="UP000468591">
    <property type="component" value="Unassembled WGS sequence"/>
</dbReference>
<dbReference type="EMBL" id="JAABNT010000001">
    <property type="protein sequence ID" value="NEK20988.1"/>
    <property type="molecule type" value="Genomic_DNA"/>
</dbReference>
<comment type="caution">
    <text evidence="10">The sequence shown here is derived from an EMBL/GenBank/DDBJ whole genome shotgun (WGS) entry which is preliminary data.</text>
</comment>
<evidence type="ECO:0000256" key="5">
    <source>
        <dbReference type="ARBA" id="ARBA00022692"/>
    </source>
</evidence>
<dbReference type="GO" id="GO:0005886">
    <property type="term" value="C:plasma membrane"/>
    <property type="evidence" value="ECO:0007669"/>
    <property type="project" value="UniProtKB-SubCell"/>
</dbReference>
<evidence type="ECO:0000256" key="1">
    <source>
        <dbReference type="ARBA" id="ARBA00004533"/>
    </source>
</evidence>
<dbReference type="AlphaFoldDB" id="A0A6P0C787"/>
<proteinExistence type="predicted"/>
<organism evidence="10 11">
    <name type="scientific">Sulfitobacter sediminilitoris</name>
    <dbReference type="NCBI Taxonomy" id="2698830"/>
    <lineage>
        <taxon>Bacteria</taxon>
        <taxon>Pseudomonadati</taxon>
        <taxon>Pseudomonadota</taxon>
        <taxon>Alphaproteobacteria</taxon>
        <taxon>Rhodobacterales</taxon>
        <taxon>Roseobacteraceae</taxon>
        <taxon>Sulfitobacter</taxon>
    </lineage>
</organism>
<keyword evidence="11" id="KW-1185">Reference proteome</keyword>
<gene>
    <name evidence="10" type="ORF">GV827_01045</name>
</gene>
<evidence type="ECO:0000256" key="6">
    <source>
        <dbReference type="ARBA" id="ARBA00022927"/>
    </source>
</evidence>
<keyword evidence="4" id="KW-0997">Cell inner membrane</keyword>